<dbReference type="Proteomes" id="UP000077143">
    <property type="component" value="Chromosome"/>
</dbReference>
<organism evidence="7 8">
    <name type="scientific">Mycobacterium adipatum</name>
    <dbReference type="NCBI Taxonomy" id="1682113"/>
    <lineage>
        <taxon>Bacteria</taxon>
        <taxon>Bacillati</taxon>
        <taxon>Actinomycetota</taxon>
        <taxon>Actinomycetes</taxon>
        <taxon>Mycobacteriales</taxon>
        <taxon>Mycobacteriaceae</taxon>
        <taxon>Mycobacterium</taxon>
    </lineage>
</organism>
<dbReference type="InterPro" id="IPR016162">
    <property type="entry name" value="Ald_DH_N"/>
</dbReference>
<evidence type="ECO:0000256" key="5">
    <source>
        <dbReference type="ARBA" id="ARBA00048559"/>
    </source>
</evidence>
<dbReference type="EMBL" id="CP015596">
    <property type="protein sequence ID" value="ANE79104.1"/>
    <property type="molecule type" value="Genomic_DNA"/>
</dbReference>
<dbReference type="GO" id="GO:0036243">
    <property type="term" value="F:succinate-semialdehyde dehydrogenase (NADP+) activity"/>
    <property type="evidence" value="ECO:0007669"/>
    <property type="project" value="UniProtKB-EC"/>
</dbReference>
<keyword evidence="2" id="KW-0560">Oxidoreductase</keyword>
<evidence type="ECO:0000259" key="6">
    <source>
        <dbReference type="Pfam" id="PF00171"/>
    </source>
</evidence>
<dbReference type="EC" id="1.2.1.79" evidence="3"/>
<dbReference type="PANTHER" id="PTHR11699">
    <property type="entry name" value="ALDEHYDE DEHYDROGENASE-RELATED"/>
    <property type="match status" value="1"/>
</dbReference>
<dbReference type="Gene3D" id="3.40.605.10">
    <property type="entry name" value="Aldehyde Dehydrogenase, Chain A, domain 1"/>
    <property type="match status" value="1"/>
</dbReference>
<accession>A0A172UK03</accession>
<gene>
    <name evidence="7" type="ORF">A7U43_07010</name>
</gene>
<dbReference type="Gene3D" id="3.40.309.10">
    <property type="entry name" value="Aldehyde Dehydrogenase, Chain A, domain 2"/>
    <property type="match status" value="1"/>
</dbReference>
<dbReference type="Pfam" id="PF00171">
    <property type="entry name" value="Aldedh"/>
    <property type="match status" value="1"/>
</dbReference>
<keyword evidence="8" id="KW-1185">Reference proteome</keyword>
<dbReference type="FunFam" id="3.40.605.10:FF:000026">
    <property type="entry name" value="Aldehyde dehydrogenase, putative"/>
    <property type="match status" value="1"/>
</dbReference>
<dbReference type="STRING" id="1682113.A7U43_07010"/>
<feature type="domain" description="Aldehyde dehydrogenase" evidence="6">
    <location>
        <begin position="16"/>
        <end position="482"/>
    </location>
</feature>
<evidence type="ECO:0000313" key="7">
    <source>
        <dbReference type="EMBL" id="ANE79104.1"/>
    </source>
</evidence>
<dbReference type="FunFam" id="3.40.309.10:FF:000012">
    <property type="entry name" value="Betaine aldehyde dehydrogenase"/>
    <property type="match status" value="1"/>
</dbReference>
<evidence type="ECO:0000256" key="1">
    <source>
        <dbReference type="ARBA" id="ARBA00009986"/>
    </source>
</evidence>
<sequence>MTEIRHYRMYIDGAWQDAAESIEVHSPATGELVATVAYGDVATVDAAVSAAKAAHESGVWRNTSPQQRADILDAIADNLAARADALTVLQVAENGATLRGAGAFLIGYAIANLKYFASQARSYQFQTSGPLIEAPTLASGLIIREPVGVCAGIIPWNFPLLLAVWKLGPALAAGNTVVLKPDDQTPLTLLELARAADEVGLPPGVLNVVTGPGPVVGARLAEHPDVRKIAFTGSTEVGKSVMRAAADNVKKVTLELGGKGANIVLDDADFDTAVDGSLFAFLVMSGQACESGTRLLVHESVHDEFVDRLVARAQTLVMGDPMSAATDLGPLVSAKQKARVEKYIALGQEEGCKVAFQGNIPTDPALAEGHWVPATILTGATNKMRIAREEIFGPVLVVIPFRDDDEAVAIANDSEYGLSAGVWSTDSGRALGIARRLESGTVWINDWHMINAMYPFGGVKQSGLGRELGPDALDEYTEPKFVHVDLTNDRRKRAYAIVVSADLAE</sequence>
<reference evidence="7 8" key="1">
    <citation type="submission" date="2016-05" db="EMBL/GenBank/DDBJ databases">
        <title>Complete genome sequence of a phthalic acid esters degrading Mycobacterium sp. YC-RL4.</title>
        <authorList>
            <person name="Ren L."/>
            <person name="Fan S."/>
            <person name="Ruth N."/>
            <person name="Jia Y."/>
            <person name="Wang J."/>
            <person name="Qiao C."/>
        </authorList>
    </citation>
    <scope>NUCLEOTIDE SEQUENCE [LARGE SCALE GENOMIC DNA]</scope>
    <source>
        <strain evidence="7 8">YC-RL4</strain>
    </source>
</reference>
<dbReference type="SUPFAM" id="SSF53720">
    <property type="entry name" value="ALDH-like"/>
    <property type="match status" value="1"/>
</dbReference>
<dbReference type="FunFam" id="3.40.605.10:FF:000007">
    <property type="entry name" value="NAD/NADP-dependent betaine aldehyde dehydrogenase"/>
    <property type="match status" value="1"/>
</dbReference>
<dbReference type="InterPro" id="IPR015590">
    <property type="entry name" value="Aldehyde_DH_dom"/>
</dbReference>
<evidence type="ECO:0000256" key="3">
    <source>
        <dbReference type="ARBA" id="ARBA00039122"/>
    </source>
</evidence>
<name>A0A172UK03_9MYCO</name>
<protein>
    <recommendedName>
        <fullName evidence="4">Putative succinate-semialdehyde dehydrogenase [NADP(+)] 2</fullName>
        <ecNumber evidence="3">1.2.1.79</ecNumber>
    </recommendedName>
</protein>
<dbReference type="OrthoDB" id="6882680at2"/>
<proteinExistence type="inferred from homology"/>
<comment type="similarity">
    <text evidence="1">Belongs to the aldehyde dehydrogenase family.</text>
</comment>
<evidence type="ECO:0000256" key="2">
    <source>
        <dbReference type="ARBA" id="ARBA00023002"/>
    </source>
</evidence>
<comment type="catalytic activity">
    <reaction evidence="5">
        <text>succinate semialdehyde + NADP(+) + H2O = succinate + NADPH + 2 H(+)</text>
        <dbReference type="Rhea" id="RHEA:13213"/>
        <dbReference type="ChEBI" id="CHEBI:15377"/>
        <dbReference type="ChEBI" id="CHEBI:15378"/>
        <dbReference type="ChEBI" id="CHEBI:30031"/>
        <dbReference type="ChEBI" id="CHEBI:57706"/>
        <dbReference type="ChEBI" id="CHEBI:57783"/>
        <dbReference type="ChEBI" id="CHEBI:58349"/>
        <dbReference type="EC" id="1.2.1.79"/>
    </reaction>
</comment>
<dbReference type="InterPro" id="IPR016163">
    <property type="entry name" value="Ald_DH_C"/>
</dbReference>
<dbReference type="AlphaFoldDB" id="A0A172UK03"/>
<dbReference type="InterPro" id="IPR016161">
    <property type="entry name" value="Ald_DH/histidinol_DH"/>
</dbReference>
<evidence type="ECO:0000256" key="4">
    <source>
        <dbReference type="ARBA" id="ARBA00039663"/>
    </source>
</evidence>
<dbReference type="RefSeq" id="WP_067992742.1">
    <property type="nucleotide sequence ID" value="NZ_CP015596.1"/>
</dbReference>
<evidence type="ECO:0000313" key="8">
    <source>
        <dbReference type="Proteomes" id="UP000077143"/>
    </source>
</evidence>
<dbReference type="KEGG" id="madi:A7U43_07010"/>